<proteinExistence type="predicted"/>
<name>A0ABT4ACA1_9BACT</name>
<organism evidence="1 2">
    <name type="scientific">Archangium lansingense</name>
    <dbReference type="NCBI Taxonomy" id="2995310"/>
    <lineage>
        <taxon>Bacteria</taxon>
        <taxon>Pseudomonadati</taxon>
        <taxon>Myxococcota</taxon>
        <taxon>Myxococcia</taxon>
        <taxon>Myxococcales</taxon>
        <taxon>Cystobacterineae</taxon>
        <taxon>Archangiaceae</taxon>
        <taxon>Archangium</taxon>
    </lineage>
</organism>
<dbReference type="Gene3D" id="2.40.10.500">
    <property type="match status" value="1"/>
</dbReference>
<evidence type="ECO:0000313" key="2">
    <source>
        <dbReference type="Proteomes" id="UP001207654"/>
    </source>
</evidence>
<evidence type="ECO:0000313" key="1">
    <source>
        <dbReference type="EMBL" id="MCY1079304.1"/>
    </source>
</evidence>
<dbReference type="EMBL" id="JAPNKA010000001">
    <property type="protein sequence ID" value="MCY1079304.1"/>
    <property type="molecule type" value="Genomic_DNA"/>
</dbReference>
<dbReference type="RefSeq" id="WP_267538034.1">
    <property type="nucleotide sequence ID" value="NZ_JAPNKA010000001.1"/>
</dbReference>
<dbReference type="Proteomes" id="UP001207654">
    <property type="component" value="Unassembled WGS sequence"/>
</dbReference>
<reference evidence="1 2" key="1">
    <citation type="submission" date="2022-11" db="EMBL/GenBank/DDBJ databases">
        <title>Minimal conservation of predation-associated metabolite biosynthetic gene clusters underscores biosynthetic potential of Myxococcota including descriptions for ten novel species: Archangium lansinium sp. nov., Myxococcus landrumus sp. nov., Nannocystis bai.</title>
        <authorList>
            <person name="Ahearne A."/>
            <person name="Stevens C."/>
            <person name="Phillips K."/>
        </authorList>
    </citation>
    <scope>NUCLEOTIDE SEQUENCE [LARGE SCALE GENOMIC DNA]</scope>
    <source>
        <strain evidence="1 2">MIWBW</strain>
    </source>
</reference>
<gene>
    <name evidence="1" type="ORF">OV287_33080</name>
</gene>
<sequence length="165" mass="17886">MDRPGGAWCTSRRDALGPAAYRSNGRHVWSRAFPLEFTSFINANGLATDRSGNIALAATLRGAVFLGSRIATADSSVVLIQFDARGNAQWVFEELQFGTSGGVAVDSEGNLYLAGTLITDLFEPWDFLPFVSRFSPSGSRLWRRLLETAFGEANAIGVHGDLGWQ</sequence>
<dbReference type="SUPFAM" id="SSF101898">
    <property type="entry name" value="NHL repeat"/>
    <property type="match status" value="1"/>
</dbReference>
<keyword evidence="2" id="KW-1185">Reference proteome</keyword>
<accession>A0ABT4ACA1</accession>
<protein>
    <submittedName>
        <fullName evidence="1">Uncharacterized protein</fullName>
    </submittedName>
</protein>
<comment type="caution">
    <text evidence="1">The sequence shown here is derived from an EMBL/GenBank/DDBJ whole genome shotgun (WGS) entry which is preliminary data.</text>
</comment>